<keyword evidence="2" id="KW-1185">Reference proteome</keyword>
<evidence type="ECO:0000313" key="1">
    <source>
        <dbReference type="EMBL" id="TLP92374.1"/>
    </source>
</evidence>
<dbReference type="EMBL" id="VAVZ01000065">
    <property type="protein sequence ID" value="TLP92374.1"/>
    <property type="molecule type" value="Genomic_DNA"/>
</dbReference>
<reference evidence="1 2" key="1">
    <citation type="submission" date="2019-05" db="EMBL/GenBank/DDBJ databases">
        <title>Nesterenkonia sp. GY074 isolated from the Southern Atlantic Ocean.</title>
        <authorList>
            <person name="Zhang G."/>
        </authorList>
    </citation>
    <scope>NUCLEOTIDE SEQUENCE [LARGE SCALE GENOMIC DNA]</scope>
    <source>
        <strain evidence="1 2">GY074</strain>
    </source>
</reference>
<accession>A0A5R9B715</accession>
<dbReference type="RefSeq" id="WP_138254304.1">
    <property type="nucleotide sequence ID" value="NZ_VAVZ01000065.1"/>
</dbReference>
<dbReference type="OrthoDB" id="9460566at2"/>
<gene>
    <name evidence="1" type="ORF">FEF26_14775</name>
</gene>
<sequence length="338" mass="38153">MNQQQYDAERIGGALTEADLSAGLLRFDASKVSQEELQLLTAHVTDSADVRHFLDVTVRGSTIHFDAMPSVSPITRLELRADDTEILRLSGLFFPTDRAFEGGFKSRSTRPDDAQLDFFIASQMFEHFEGQPGYRISCAVICGYKAAELQDPVKQEHAERMLLRSLLLLPTTSLATSTRLDREHLHVSVLCALWHVYLAAGKPSEFVQTLQSLRALVEDRSFASFFQLAYNVSLSLRVLALVRLMRKDVQDAQDISELSREIFQLSVRDSTTNLNHFKEIGYTHTHVLETMRLARRTKTLTENTIDKTLTASLRVKSDRHPKAFASMKATFEEAATRT</sequence>
<dbReference type="AlphaFoldDB" id="A0A5R9B715"/>
<evidence type="ECO:0000313" key="2">
    <source>
        <dbReference type="Proteomes" id="UP000310458"/>
    </source>
</evidence>
<protein>
    <submittedName>
        <fullName evidence="1">Uncharacterized protein</fullName>
    </submittedName>
</protein>
<organism evidence="1 2">
    <name type="scientific">Nesterenkonia salmonea</name>
    <dbReference type="NCBI Taxonomy" id="1804987"/>
    <lineage>
        <taxon>Bacteria</taxon>
        <taxon>Bacillati</taxon>
        <taxon>Actinomycetota</taxon>
        <taxon>Actinomycetes</taxon>
        <taxon>Micrococcales</taxon>
        <taxon>Micrococcaceae</taxon>
        <taxon>Nesterenkonia</taxon>
    </lineage>
</organism>
<comment type="caution">
    <text evidence="1">The sequence shown here is derived from an EMBL/GenBank/DDBJ whole genome shotgun (WGS) entry which is preliminary data.</text>
</comment>
<proteinExistence type="predicted"/>
<dbReference type="Proteomes" id="UP000310458">
    <property type="component" value="Unassembled WGS sequence"/>
</dbReference>
<name>A0A5R9B715_9MICC</name>